<organism evidence="3 4">
    <name type="scientific">Phytophthora fragariaefolia</name>
    <dbReference type="NCBI Taxonomy" id="1490495"/>
    <lineage>
        <taxon>Eukaryota</taxon>
        <taxon>Sar</taxon>
        <taxon>Stramenopiles</taxon>
        <taxon>Oomycota</taxon>
        <taxon>Peronosporomycetes</taxon>
        <taxon>Peronosporales</taxon>
        <taxon>Peronosporaceae</taxon>
        <taxon>Phytophthora</taxon>
    </lineage>
</organism>
<feature type="transmembrane region" description="Helical" evidence="2">
    <location>
        <begin position="82"/>
        <end position="102"/>
    </location>
</feature>
<protein>
    <submittedName>
        <fullName evidence="3">Unnamed protein product</fullName>
    </submittedName>
</protein>
<dbReference type="EMBL" id="BSXT01001031">
    <property type="protein sequence ID" value="GMF37614.1"/>
    <property type="molecule type" value="Genomic_DNA"/>
</dbReference>
<name>A0A9W6XEU0_9STRA</name>
<keyword evidence="2" id="KW-0812">Transmembrane</keyword>
<accession>A0A9W6XEU0</accession>
<reference evidence="3" key="1">
    <citation type="submission" date="2023-04" db="EMBL/GenBank/DDBJ databases">
        <title>Phytophthora fragariaefolia NBRC 109709.</title>
        <authorList>
            <person name="Ichikawa N."/>
            <person name="Sato H."/>
            <person name="Tonouchi N."/>
        </authorList>
    </citation>
    <scope>NUCLEOTIDE SEQUENCE</scope>
    <source>
        <strain evidence="3">NBRC 109709</strain>
    </source>
</reference>
<keyword evidence="2" id="KW-1133">Transmembrane helix</keyword>
<gene>
    <name evidence="3" type="ORF">Pfra01_001058200</name>
</gene>
<evidence type="ECO:0000313" key="4">
    <source>
        <dbReference type="Proteomes" id="UP001165121"/>
    </source>
</evidence>
<evidence type="ECO:0000256" key="2">
    <source>
        <dbReference type="SAM" id="Phobius"/>
    </source>
</evidence>
<feature type="region of interest" description="Disordered" evidence="1">
    <location>
        <begin position="277"/>
        <end position="296"/>
    </location>
</feature>
<dbReference type="OrthoDB" id="125854at2759"/>
<evidence type="ECO:0000313" key="3">
    <source>
        <dbReference type="EMBL" id="GMF37614.1"/>
    </source>
</evidence>
<keyword evidence="2" id="KW-0472">Membrane</keyword>
<keyword evidence="4" id="KW-1185">Reference proteome</keyword>
<proteinExistence type="predicted"/>
<sequence length="393" mass="43659">MSSVTAFMATKLFTTWKAMNVELQGKYSTQRVQALFQYHDYVNNIRVLFVMLVTPLPCFLLIMAIDAVPLRPISEGVHSSQLFFVRAFVCFWIASITAYGQIKHIVQSAPLPHAKIVYFSAVVAGITVIAMYGLTRVIGYPLPFGIVTVSPVWVHLLLAPLLTWMKNARADPTVWPIGKTAFSLLLPIMKIFLRGIIANTVLHLKDEIPQIVVINVDLFSALFSTYCMQNAPSLKTTGVLMAAKVLQTSVSLYDIELVVQRMKALKKQGELTKVVSVQGKGRSSENTNALAEQKPNDSRVSPFSIFALVQASTRKLSKTIQLQPLKKITSHPHKTHGLHARISPLLSEFTGGDRHGSTKNTVVESIPPLARASSIGTSESFEKYFISRNSWFW</sequence>
<feature type="transmembrane region" description="Helical" evidence="2">
    <location>
        <begin position="114"/>
        <end position="134"/>
    </location>
</feature>
<dbReference type="Proteomes" id="UP001165121">
    <property type="component" value="Unassembled WGS sequence"/>
</dbReference>
<feature type="transmembrane region" description="Helical" evidence="2">
    <location>
        <begin position="140"/>
        <end position="162"/>
    </location>
</feature>
<feature type="transmembrane region" description="Helical" evidence="2">
    <location>
        <begin position="47"/>
        <end position="70"/>
    </location>
</feature>
<comment type="caution">
    <text evidence="3">The sequence shown here is derived from an EMBL/GenBank/DDBJ whole genome shotgun (WGS) entry which is preliminary data.</text>
</comment>
<evidence type="ECO:0000256" key="1">
    <source>
        <dbReference type="SAM" id="MobiDB-lite"/>
    </source>
</evidence>
<dbReference type="AlphaFoldDB" id="A0A9W6XEU0"/>